<dbReference type="Proteomes" id="UP001432027">
    <property type="component" value="Unassembled WGS sequence"/>
</dbReference>
<feature type="non-terminal residue" evidence="1">
    <location>
        <position position="1"/>
    </location>
</feature>
<comment type="caution">
    <text evidence="1">The sequence shown here is derived from an EMBL/GenBank/DDBJ whole genome shotgun (WGS) entry which is preliminary data.</text>
</comment>
<feature type="non-terminal residue" evidence="1">
    <location>
        <position position="91"/>
    </location>
</feature>
<dbReference type="PANTHER" id="PTHR16450:SF1">
    <property type="entry name" value="PROTEIN CBG12045"/>
    <property type="match status" value="1"/>
</dbReference>
<gene>
    <name evidence="1" type="ORF">PENTCL1PPCAC_27567</name>
</gene>
<protein>
    <submittedName>
        <fullName evidence="1">Uncharacterized protein</fullName>
    </submittedName>
</protein>
<dbReference type="AlphaFoldDB" id="A0AAV5UGI3"/>
<organism evidence="1 2">
    <name type="scientific">Pristionchus entomophagus</name>
    <dbReference type="NCBI Taxonomy" id="358040"/>
    <lineage>
        <taxon>Eukaryota</taxon>
        <taxon>Metazoa</taxon>
        <taxon>Ecdysozoa</taxon>
        <taxon>Nematoda</taxon>
        <taxon>Chromadorea</taxon>
        <taxon>Rhabditida</taxon>
        <taxon>Rhabditina</taxon>
        <taxon>Diplogasteromorpha</taxon>
        <taxon>Diplogasteroidea</taxon>
        <taxon>Neodiplogasteridae</taxon>
        <taxon>Pristionchus</taxon>
    </lineage>
</organism>
<sequence>FLLCLRKEAESVSNLPRWMAEQVPFYPAATIAAALSNPLIIMLNTASRSILSAHLEFPDVDSADLHFSRACLACLTESPRHRAVFTACGHA</sequence>
<keyword evidence="2" id="KW-1185">Reference proteome</keyword>
<evidence type="ECO:0000313" key="1">
    <source>
        <dbReference type="EMBL" id="GMT05393.1"/>
    </source>
</evidence>
<accession>A0AAV5UGI3</accession>
<dbReference type="EMBL" id="BTSX01000006">
    <property type="protein sequence ID" value="GMT05393.1"/>
    <property type="molecule type" value="Genomic_DNA"/>
</dbReference>
<dbReference type="PANTHER" id="PTHR16450">
    <property type="entry name" value="RING FINGER PROTEIN 186"/>
    <property type="match status" value="1"/>
</dbReference>
<proteinExistence type="predicted"/>
<name>A0AAV5UGI3_9BILA</name>
<evidence type="ECO:0000313" key="2">
    <source>
        <dbReference type="Proteomes" id="UP001432027"/>
    </source>
</evidence>
<reference evidence="1" key="1">
    <citation type="submission" date="2023-10" db="EMBL/GenBank/DDBJ databases">
        <title>Genome assembly of Pristionchus species.</title>
        <authorList>
            <person name="Yoshida K."/>
            <person name="Sommer R.J."/>
        </authorList>
    </citation>
    <scope>NUCLEOTIDE SEQUENCE</scope>
    <source>
        <strain evidence="1">RS0144</strain>
    </source>
</reference>